<evidence type="ECO:0000256" key="2">
    <source>
        <dbReference type="ARBA" id="ARBA00023125"/>
    </source>
</evidence>
<dbReference type="InterPro" id="IPR046335">
    <property type="entry name" value="LacI/GalR-like_sensor"/>
</dbReference>
<keyword evidence="6" id="KW-1185">Reference proteome</keyword>
<dbReference type="Proteomes" id="UP000246722">
    <property type="component" value="Unassembled WGS sequence"/>
</dbReference>
<evidence type="ECO:0000259" key="4">
    <source>
        <dbReference type="PROSITE" id="PS50932"/>
    </source>
</evidence>
<accession>A0A318A2A2</accession>
<dbReference type="PANTHER" id="PTHR30146">
    <property type="entry name" value="LACI-RELATED TRANSCRIPTIONAL REPRESSOR"/>
    <property type="match status" value="1"/>
</dbReference>
<dbReference type="SUPFAM" id="SSF47413">
    <property type="entry name" value="lambda repressor-like DNA-binding domains"/>
    <property type="match status" value="1"/>
</dbReference>
<evidence type="ECO:0000313" key="6">
    <source>
        <dbReference type="Proteomes" id="UP000246722"/>
    </source>
</evidence>
<dbReference type="CDD" id="cd01392">
    <property type="entry name" value="HTH_LacI"/>
    <property type="match status" value="1"/>
</dbReference>
<dbReference type="InterPro" id="IPR000843">
    <property type="entry name" value="HTH_LacI"/>
</dbReference>
<dbReference type="PANTHER" id="PTHR30146:SF109">
    <property type="entry name" value="HTH-TYPE TRANSCRIPTIONAL REGULATOR GALS"/>
    <property type="match status" value="1"/>
</dbReference>
<organism evidence="5 6">
    <name type="scientific">Cryobacterium arcticum</name>
    <dbReference type="NCBI Taxonomy" id="670052"/>
    <lineage>
        <taxon>Bacteria</taxon>
        <taxon>Bacillati</taxon>
        <taxon>Actinomycetota</taxon>
        <taxon>Actinomycetes</taxon>
        <taxon>Micrococcales</taxon>
        <taxon>Microbacteriaceae</taxon>
        <taxon>Cryobacterium</taxon>
    </lineage>
</organism>
<feature type="domain" description="HTH lacI-type" evidence="4">
    <location>
        <begin position="1"/>
        <end position="53"/>
    </location>
</feature>
<keyword evidence="2" id="KW-0238">DNA-binding</keyword>
<evidence type="ECO:0000256" key="1">
    <source>
        <dbReference type="ARBA" id="ARBA00023015"/>
    </source>
</evidence>
<dbReference type="InterPro" id="IPR028082">
    <property type="entry name" value="Peripla_BP_I"/>
</dbReference>
<evidence type="ECO:0000313" key="5">
    <source>
        <dbReference type="EMBL" id="PXA72098.1"/>
    </source>
</evidence>
<proteinExistence type="predicted"/>
<keyword evidence="3" id="KW-0804">Transcription</keyword>
<gene>
    <name evidence="5" type="ORF">CTB96_04155</name>
</gene>
<evidence type="ECO:0000256" key="3">
    <source>
        <dbReference type="ARBA" id="ARBA00023163"/>
    </source>
</evidence>
<dbReference type="InterPro" id="IPR010982">
    <property type="entry name" value="Lambda_DNA-bd_dom_sf"/>
</dbReference>
<name>A0A318A2A2_9MICO</name>
<dbReference type="PROSITE" id="PS50932">
    <property type="entry name" value="HTH_LACI_2"/>
    <property type="match status" value="1"/>
</dbReference>
<dbReference type="Gene3D" id="3.40.50.2300">
    <property type="match status" value="2"/>
</dbReference>
<dbReference type="SUPFAM" id="SSF53822">
    <property type="entry name" value="Periplasmic binding protein-like I"/>
    <property type="match status" value="1"/>
</dbReference>
<keyword evidence="1" id="KW-0805">Transcription regulation</keyword>
<dbReference type="GO" id="GO:0000976">
    <property type="term" value="F:transcription cis-regulatory region binding"/>
    <property type="evidence" value="ECO:0007669"/>
    <property type="project" value="TreeGrafter"/>
</dbReference>
<dbReference type="CDD" id="cd06267">
    <property type="entry name" value="PBP1_LacI_sugar_binding-like"/>
    <property type="match status" value="1"/>
</dbReference>
<dbReference type="Gene3D" id="1.10.260.40">
    <property type="entry name" value="lambda repressor-like DNA-binding domains"/>
    <property type="match status" value="1"/>
</dbReference>
<dbReference type="EMBL" id="QHLY01000005">
    <property type="protein sequence ID" value="PXA72098.1"/>
    <property type="molecule type" value="Genomic_DNA"/>
</dbReference>
<sequence>MADVALHAGVALGTVSNVLNKPEKVKELTRRKVMASIAELGFVRNDAARSLAAGTSNTIGIVLADLSNSLFVDIARGAEATVRQHGMNLLIANSDVDLTKQSLNISLFEQSRVAGVLLAPLDTAFARTNSVLSTTPLVLVNYASESGTYSGVVADEVHGGYEAARHLIGLGRTRLVFLGGPLMLMAVAQRLAGARAAVAESPGVTLEHIETRGLNMAHGRQAGQEILTRPAGTFDGAVAASDLLAVGAIQVLDENAGYEVPTDLAFIGYDDNHFASESAIPVSTISQHGEEMGRAAAQLLINEIHGGPLTLKRTVVIKPDLVPRRSTLGDDWRRD</sequence>
<dbReference type="Pfam" id="PF13377">
    <property type="entry name" value="Peripla_BP_3"/>
    <property type="match status" value="1"/>
</dbReference>
<dbReference type="OrthoDB" id="37081at2"/>
<dbReference type="RefSeq" id="WP_110125623.1">
    <property type="nucleotide sequence ID" value="NZ_QHLY01000005.1"/>
</dbReference>
<dbReference type="AlphaFoldDB" id="A0A318A2A2"/>
<reference evidence="5 6" key="1">
    <citation type="submission" date="2018-05" db="EMBL/GenBank/DDBJ databases">
        <title>Genetic diversity of glacier-inhabiting Cryobacterium bacteria in China and description of Cryobacterium mengkeensis sp. nov. and Arthrobacter glacialis sp. nov.</title>
        <authorList>
            <person name="Liu Q."/>
            <person name="Xin Y.-H."/>
        </authorList>
    </citation>
    <scope>NUCLEOTIDE SEQUENCE [LARGE SCALE GENOMIC DNA]</scope>
    <source>
        <strain evidence="5 6">SK-1</strain>
    </source>
</reference>
<dbReference type="GO" id="GO:0003700">
    <property type="term" value="F:DNA-binding transcription factor activity"/>
    <property type="evidence" value="ECO:0007669"/>
    <property type="project" value="TreeGrafter"/>
</dbReference>
<dbReference type="Pfam" id="PF00356">
    <property type="entry name" value="LacI"/>
    <property type="match status" value="1"/>
</dbReference>
<protein>
    <submittedName>
        <fullName evidence="5">LacI family transcriptional regulator</fullName>
    </submittedName>
</protein>
<dbReference type="SMART" id="SM00354">
    <property type="entry name" value="HTH_LACI"/>
    <property type="match status" value="1"/>
</dbReference>
<comment type="caution">
    <text evidence="5">The sequence shown here is derived from an EMBL/GenBank/DDBJ whole genome shotgun (WGS) entry which is preliminary data.</text>
</comment>